<comment type="similarity">
    <text evidence="3">Belongs to the RLP family.</text>
</comment>
<keyword evidence="12 21" id="KW-0547">Nucleotide-binding</keyword>
<dbReference type="InterPro" id="IPR001245">
    <property type="entry name" value="Ser-Thr/Tyr_kinase_cat_dom"/>
</dbReference>
<dbReference type="InterPro" id="IPR001611">
    <property type="entry name" value="Leu-rich_rpt"/>
</dbReference>
<sequence length="1202" mass="130551">MMRSLCIFQFQSMELQKLLYLVAVISVAFLAGRGSPAAINSGLKDTQLLLSFKGTLLNPNLLQNWQWNQNPCGFSGVTCKDSRVSALDLSSIPLASDFKSVASTLLSLERLESLVLKRTNLTGNLSSASGSRCSEMLSELDLAENGLSGSVSDISRLSSCSSLKSLNLSRNSLGPLNGGKDSGGPRISFQSLDLSFNRISGQNVVSWLLSGGCAELKYLSLEANKIAGNIPVSECRSLQYLDLSTNNFSGSVPSFGTCVALQHLDLSDNKFSGDIGVGLSGCQQLNFLNLSSNQFSGKIPSFPDGSLQYLYLSTNDLEGGIPLHLADLCPTLIELDLSSNHLIGMVPNTLASCSLLETINLSNNNLSGEFPIETLFKMTSLKKLILSYNNFVGALPDSLSTLTNLDLFDLSSNNLSEPIPPGLCQGPNKSIKELYLQNNLLTGTIPATLSNCSQLVSLDLSFNYLTGVIPTSLGSLSQLRDLIMWMNQLEGEIPQELMYIQTLENLILDNNGLTGTIPSGLSNCTSLNWISLSSNQLSGEIPAWIGQLSNLAILKLGNNSFSGSIPPELGDCKSLIWLDLNDNKLTGTIPSTLAKQTGNIAVGLITGKRYVYLKNDGSSQCRGAGNLLEYAGIRQDGLNRIPTRQSCNFTRIYFGSTQYTFNNNGSIIFLDLSYNMLEGSIPKEIGDIYYLYVLNLGHNNLSGPIPTELGNLKNVGILDLSHNSLNGSIPPSLSGLTLLSEIDLSNNNLSGPIPESGQLATFPPWRYQNNSLCGYPLDVRCGESDPNASSQHPKSHRRQASLAGSVAMGLLFSLFCTFALIIVAIEIKKRRKNREMTLDGYIDSRSHSGTANTSWRLTGAREALSINLATFEKPLRKLTFADLLEATNGFHNDSLIGSGGFGDVYKAQLKDGTVVAIKKLIHVSGQGDREFMAEMETIGKIKHRNLVPLLGYCKVGEERLLVYEYMKFGSLEDVLHDRKKAGIKLNWTARRKIAIGAARGLAFLHHNCIPHIIHRDMKSSNVLLDENLEARVSDFGMARLVSAMDTHLSVSTLAGTPGYVPPEYYQSFRCSTKGDVYSYGVVLLELLTGKQPTDCPDFGDNNLVGWVKQHAKLKISDVFDPELIKEDPSLEMELLQHLKIACACLDDRAWRRPTMIQVMALFKEIQAGSGIDSSATIASEDASFGAVGANMTIKEGSELSKP</sequence>
<evidence type="ECO:0000313" key="24">
    <source>
        <dbReference type="Proteomes" id="UP000189703"/>
    </source>
</evidence>
<dbReference type="FunFam" id="1.10.510.10:FF:000291">
    <property type="entry name" value="Brassinosteroid LRR receptor kinase"/>
    <property type="match status" value="1"/>
</dbReference>
<evidence type="ECO:0000256" key="4">
    <source>
        <dbReference type="ARBA" id="ARBA00012513"/>
    </source>
</evidence>
<dbReference type="GO" id="GO:0005524">
    <property type="term" value="F:ATP binding"/>
    <property type="evidence" value="ECO:0007669"/>
    <property type="project" value="UniProtKB-UniRule"/>
</dbReference>
<evidence type="ECO:0000256" key="19">
    <source>
        <dbReference type="ARBA" id="ARBA00047899"/>
    </source>
</evidence>
<evidence type="ECO:0000259" key="23">
    <source>
        <dbReference type="PROSITE" id="PS50011"/>
    </source>
</evidence>
<dbReference type="SMART" id="SM00220">
    <property type="entry name" value="S_TKc"/>
    <property type="match status" value="1"/>
</dbReference>
<feature type="transmembrane region" description="Helical" evidence="22">
    <location>
        <begin position="802"/>
        <end position="825"/>
    </location>
</feature>
<dbReference type="InterPro" id="IPR013210">
    <property type="entry name" value="LRR_N_plant-typ"/>
</dbReference>
<proteinExistence type="inferred from homology"/>
<keyword evidence="11" id="KW-0677">Repeat</keyword>
<evidence type="ECO:0000256" key="10">
    <source>
        <dbReference type="ARBA" id="ARBA00022729"/>
    </source>
</evidence>
<dbReference type="FunFam" id="3.80.10.10:FF:000095">
    <property type="entry name" value="LRR receptor-like serine/threonine-protein kinase GSO1"/>
    <property type="match status" value="2"/>
</dbReference>
<evidence type="ECO:0000256" key="6">
    <source>
        <dbReference type="ARBA" id="ARBA00022527"/>
    </source>
</evidence>
<dbReference type="PROSITE" id="PS00108">
    <property type="entry name" value="PROTEIN_KINASE_ST"/>
    <property type="match status" value="1"/>
</dbReference>
<dbReference type="InterPro" id="IPR045381">
    <property type="entry name" value="BRI1_island_dom"/>
</dbReference>
<evidence type="ECO:0000256" key="8">
    <source>
        <dbReference type="ARBA" id="ARBA00022679"/>
    </source>
</evidence>
<dbReference type="PROSITE" id="PS50011">
    <property type="entry name" value="PROTEIN_KINASE_DOM"/>
    <property type="match status" value="1"/>
</dbReference>
<comment type="catalytic activity">
    <reaction evidence="20">
        <text>L-seryl-[protein] + ATP = O-phospho-L-seryl-[protein] + ADP + H(+)</text>
        <dbReference type="Rhea" id="RHEA:17989"/>
        <dbReference type="Rhea" id="RHEA-COMP:9863"/>
        <dbReference type="Rhea" id="RHEA-COMP:11604"/>
        <dbReference type="ChEBI" id="CHEBI:15378"/>
        <dbReference type="ChEBI" id="CHEBI:29999"/>
        <dbReference type="ChEBI" id="CHEBI:30616"/>
        <dbReference type="ChEBI" id="CHEBI:83421"/>
        <dbReference type="ChEBI" id="CHEBI:456216"/>
        <dbReference type="EC" id="2.7.11.1"/>
    </reaction>
</comment>
<dbReference type="FunFam" id="3.30.1490.310:FF:000001">
    <property type="entry name" value="Serine/threonine-protein kinase BRI1-like 1"/>
    <property type="match status" value="1"/>
</dbReference>
<evidence type="ECO:0000256" key="20">
    <source>
        <dbReference type="ARBA" id="ARBA00048679"/>
    </source>
</evidence>
<comment type="subcellular location">
    <subcellularLocation>
        <location evidence="1">Cell membrane</location>
        <topology evidence="1">Single-pass type I membrane protein</topology>
    </subcellularLocation>
</comment>
<dbReference type="Pfam" id="PF13855">
    <property type="entry name" value="LRR_8"/>
    <property type="match status" value="4"/>
</dbReference>
<evidence type="ECO:0000256" key="13">
    <source>
        <dbReference type="ARBA" id="ARBA00022777"/>
    </source>
</evidence>
<dbReference type="OrthoDB" id="1371922at2759"/>
<evidence type="ECO:0000313" key="25">
    <source>
        <dbReference type="RefSeq" id="XP_010261021.1"/>
    </source>
</evidence>
<keyword evidence="16 22" id="KW-0472">Membrane</keyword>
<evidence type="ECO:0000256" key="22">
    <source>
        <dbReference type="SAM" id="Phobius"/>
    </source>
</evidence>
<protein>
    <recommendedName>
        <fullName evidence="4">non-specific serine/threonine protein kinase</fullName>
        <ecNumber evidence="4">2.7.11.1</ecNumber>
    </recommendedName>
</protein>
<evidence type="ECO:0000256" key="12">
    <source>
        <dbReference type="ARBA" id="ARBA00022741"/>
    </source>
</evidence>
<dbReference type="OMA" id="GWVKQQA"/>
<dbReference type="PANTHER" id="PTHR27000">
    <property type="entry name" value="LEUCINE-RICH REPEAT RECEPTOR-LIKE PROTEIN KINASE FAMILY PROTEIN-RELATED"/>
    <property type="match status" value="1"/>
</dbReference>
<dbReference type="PANTHER" id="PTHR27000:SF800">
    <property type="entry name" value="OS11G0197000 PROTEIN"/>
    <property type="match status" value="1"/>
</dbReference>
<evidence type="ECO:0000256" key="1">
    <source>
        <dbReference type="ARBA" id="ARBA00004251"/>
    </source>
</evidence>
<reference evidence="25" key="1">
    <citation type="submission" date="2025-08" db="UniProtKB">
        <authorList>
            <consortium name="RefSeq"/>
        </authorList>
    </citation>
    <scope>IDENTIFICATION</scope>
</reference>
<keyword evidence="8" id="KW-0808">Transferase</keyword>
<keyword evidence="6" id="KW-0723">Serine/threonine-protein kinase</keyword>
<dbReference type="EC" id="2.7.11.1" evidence="4"/>
<keyword evidence="24" id="KW-1185">Reference proteome</keyword>
<dbReference type="FunFam" id="3.80.10.10:FF:000111">
    <property type="entry name" value="LRR receptor-like serine/threonine-protein kinase ERECTA"/>
    <property type="match status" value="1"/>
</dbReference>
<evidence type="ECO:0000256" key="3">
    <source>
        <dbReference type="ARBA" id="ARBA00009592"/>
    </source>
</evidence>
<dbReference type="STRING" id="4432.A0A1U8AGC8"/>
<dbReference type="SUPFAM" id="SSF52058">
    <property type="entry name" value="L domain-like"/>
    <property type="match status" value="2"/>
</dbReference>
<dbReference type="GO" id="GO:0009729">
    <property type="term" value="P:detection of brassinosteroid stimulus"/>
    <property type="evidence" value="ECO:0007669"/>
    <property type="project" value="UniProtKB-ARBA"/>
</dbReference>
<dbReference type="PROSITE" id="PS00107">
    <property type="entry name" value="PROTEIN_KINASE_ATP"/>
    <property type="match status" value="1"/>
</dbReference>
<dbReference type="FunCoup" id="A0A1U8AGC8">
    <property type="interactions" value="2076"/>
</dbReference>
<dbReference type="Pfam" id="PF07714">
    <property type="entry name" value="PK_Tyr_Ser-Thr"/>
    <property type="match status" value="1"/>
</dbReference>
<dbReference type="Gene3D" id="3.80.10.10">
    <property type="entry name" value="Ribonuclease Inhibitor"/>
    <property type="match status" value="1"/>
</dbReference>
<dbReference type="SUPFAM" id="SSF52047">
    <property type="entry name" value="RNI-like"/>
    <property type="match status" value="1"/>
</dbReference>
<keyword evidence="18" id="KW-0325">Glycoprotein</keyword>
<dbReference type="Pfam" id="PF20141">
    <property type="entry name" value="Island"/>
    <property type="match status" value="1"/>
</dbReference>
<dbReference type="GO" id="GO:0033612">
    <property type="term" value="F:receptor serine/threonine kinase binding"/>
    <property type="evidence" value="ECO:0000318"/>
    <property type="project" value="GO_Central"/>
</dbReference>
<keyword evidence="17 25" id="KW-0675">Receptor</keyword>
<accession>A0A1U8AGC8</accession>
<dbReference type="InParanoid" id="A0A1U8AGC8"/>
<comment type="catalytic activity">
    <reaction evidence="19">
        <text>L-threonyl-[protein] + ATP = O-phospho-L-threonyl-[protein] + ADP + H(+)</text>
        <dbReference type="Rhea" id="RHEA:46608"/>
        <dbReference type="Rhea" id="RHEA-COMP:11060"/>
        <dbReference type="Rhea" id="RHEA-COMP:11605"/>
        <dbReference type="ChEBI" id="CHEBI:15378"/>
        <dbReference type="ChEBI" id="CHEBI:30013"/>
        <dbReference type="ChEBI" id="CHEBI:30616"/>
        <dbReference type="ChEBI" id="CHEBI:61977"/>
        <dbReference type="ChEBI" id="CHEBI:456216"/>
        <dbReference type="EC" id="2.7.11.1"/>
    </reaction>
</comment>
<dbReference type="KEGG" id="nnu:104599961"/>
<evidence type="ECO:0000256" key="15">
    <source>
        <dbReference type="ARBA" id="ARBA00022989"/>
    </source>
</evidence>
<evidence type="ECO:0000256" key="18">
    <source>
        <dbReference type="ARBA" id="ARBA00023180"/>
    </source>
</evidence>
<name>A0A1U8AGC8_NELNU</name>
<dbReference type="FunFam" id="3.30.200.20:FF:000150">
    <property type="entry name" value="serine/threonine-protein kinase BRI1-like 2"/>
    <property type="match status" value="1"/>
</dbReference>
<evidence type="ECO:0000256" key="14">
    <source>
        <dbReference type="ARBA" id="ARBA00022840"/>
    </source>
</evidence>
<keyword evidence="5" id="KW-1003">Cell membrane</keyword>
<dbReference type="GO" id="GO:0009416">
    <property type="term" value="P:response to light stimulus"/>
    <property type="evidence" value="ECO:0007669"/>
    <property type="project" value="UniProtKB-ARBA"/>
</dbReference>
<evidence type="ECO:0000256" key="2">
    <source>
        <dbReference type="ARBA" id="ARBA00008684"/>
    </source>
</evidence>
<dbReference type="GO" id="GO:0009742">
    <property type="term" value="P:brassinosteroid mediated signaling pathway"/>
    <property type="evidence" value="ECO:0007669"/>
    <property type="project" value="UniProtKB-ARBA"/>
</dbReference>
<dbReference type="SUPFAM" id="SSF56112">
    <property type="entry name" value="Protein kinase-like (PK-like)"/>
    <property type="match status" value="1"/>
</dbReference>
<keyword evidence="10" id="KW-0732">Signal</keyword>
<dbReference type="RefSeq" id="XP_010261021.1">
    <property type="nucleotide sequence ID" value="XM_010262719.2"/>
</dbReference>
<organism evidence="24 25">
    <name type="scientific">Nelumbo nucifera</name>
    <name type="common">Sacred lotus</name>
    <dbReference type="NCBI Taxonomy" id="4432"/>
    <lineage>
        <taxon>Eukaryota</taxon>
        <taxon>Viridiplantae</taxon>
        <taxon>Streptophyta</taxon>
        <taxon>Embryophyta</taxon>
        <taxon>Tracheophyta</taxon>
        <taxon>Spermatophyta</taxon>
        <taxon>Magnoliopsida</taxon>
        <taxon>Proteales</taxon>
        <taxon>Nelumbonaceae</taxon>
        <taxon>Nelumbo</taxon>
    </lineage>
</organism>
<evidence type="ECO:0000256" key="16">
    <source>
        <dbReference type="ARBA" id="ARBA00023136"/>
    </source>
</evidence>
<dbReference type="InterPro" id="IPR011009">
    <property type="entry name" value="Kinase-like_dom_sf"/>
</dbReference>
<evidence type="ECO:0000256" key="11">
    <source>
        <dbReference type="ARBA" id="ARBA00022737"/>
    </source>
</evidence>
<dbReference type="Gene3D" id="1.10.510.10">
    <property type="entry name" value="Transferase(Phosphotransferase) domain 1"/>
    <property type="match status" value="1"/>
</dbReference>
<evidence type="ECO:0000256" key="5">
    <source>
        <dbReference type="ARBA" id="ARBA00022475"/>
    </source>
</evidence>
<dbReference type="InterPro" id="IPR003591">
    <property type="entry name" value="Leu-rich_rpt_typical-subtyp"/>
</dbReference>
<feature type="domain" description="Protein kinase" evidence="23">
    <location>
        <begin position="890"/>
        <end position="1165"/>
    </location>
</feature>
<dbReference type="GeneID" id="104599961"/>
<keyword evidence="13" id="KW-0418">Kinase</keyword>
<evidence type="ECO:0000256" key="21">
    <source>
        <dbReference type="PROSITE-ProRule" id="PRU10141"/>
    </source>
</evidence>
<dbReference type="InterPro" id="IPR032675">
    <property type="entry name" value="LRR_dom_sf"/>
</dbReference>
<comment type="similarity">
    <text evidence="2">Belongs to the protein kinase superfamily. Ser/Thr protein kinase family.</text>
</comment>
<evidence type="ECO:0000256" key="7">
    <source>
        <dbReference type="ARBA" id="ARBA00022614"/>
    </source>
</evidence>
<dbReference type="Gene3D" id="3.30.200.20">
    <property type="entry name" value="Phosphorylase Kinase, domain 1"/>
    <property type="match status" value="1"/>
</dbReference>
<dbReference type="SMART" id="SM00369">
    <property type="entry name" value="LRR_TYP"/>
    <property type="match status" value="4"/>
</dbReference>
<dbReference type="Pfam" id="PF08263">
    <property type="entry name" value="LRRNT_2"/>
    <property type="match status" value="1"/>
</dbReference>
<keyword evidence="7" id="KW-0433">Leucine-rich repeat</keyword>
<gene>
    <name evidence="25" type="primary">LOC104599961</name>
</gene>
<keyword evidence="14 21" id="KW-0067">ATP-binding</keyword>
<dbReference type="Pfam" id="PF00560">
    <property type="entry name" value="LRR_1"/>
    <property type="match status" value="7"/>
</dbReference>
<dbReference type="eggNOG" id="ENOG502QRF2">
    <property type="taxonomic scope" value="Eukaryota"/>
</dbReference>
<dbReference type="GO" id="GO:0004674">
    <property type="term" value="F:protein serine/threonine kinase activity"/>
    <property type="evidence" value="ECO:0007669"/>
    <property type="project" value="UniProtKB-KW"/>
</dbReference>
<dbReference type="GO" id="GO:0016020">
    <property type="term" value="C:membrane"/>
    <property type="evidence" value="ECO:0000318"/>
    <property type="project" value="GO_Central"/>
</dbReference>
<dbReference type="GO" id="GO:0009791">
    <property type="term" value="P:post-embryonic development"/>
    <property type="evidence" value="ECO:0007669"/>
    <property type="project" value="UniProtKB-ARBA"/>
</dbReference>
<dbReference type="CDD" id="cd14066">
    <property type="entry name" value="STKc_IRAK"/>
    <property type="match status" value="1"/>
</dbReference>
<dbReference type="InterPro" id="IPR017441">
    <property type="entry name" value="Protein_kinase_ATP_BS"/>
</dbReference>
<feature type="binding site" evidence="21">
    <location>
        <position position="919"/>
    </location>
    <ligand>
        <name>ATP</name>
        <dbReference type="ChEBI" id="CHEBI:30616"/>
    </ligand>
</feature>
<dbReference type="GO" id="GO:0005886">
    <property type="term" value="C:plasma membrane"/>
    <property type="evidence" value="ECO:0007669"/>
    <property type="project" value="UniProtKB-SubCell"/>
</dbReference>
<keyword evidence="15 22" id="KW-1133">Transmembrane helix</keyword>
<dbReference type="Proteomes" id="UP000189703">
    <property type="component" value="Unplaced"/>
</dbReference>
<dbReference type="AlphaFoldDB" id="A0A1U8AGC8"/>
<evidence type="ECO:0000256" key="9">
    <source>
        <dbReference type="ARBA" id="ARBA00022692"/>
    </source>
</evidence>
<keyword evidence="9 22" id="KW-0812">Transmembrane</keyword>
<evidence type="ECO:0000256" key="17">
    <source>
        <dbReference type="ARBA" id="ARBA00023170"/>
    </source>
</evidence>
<dbReference type="InterPro" id="IPR000719">
    <property type="entry name" value="Prot_kinase_dom"/>
</dbReference>
<dbReference type="InterPro" id="IPR008271">
    <property type="entry name" value="Ser/Thr_kinase_AS"/>
</dbReference>
<dbReference type="Gene3D" id="3.30.1490.310">
    <property type="match status" value="1"/>
</dbReference>